<evidence type="ECO:0000256" key="3">
    <source>
        <dbReference type="ARBA" id="ARBA00023134"/>
    </source>
</evidence>
<feature type="domain" description="Obg" evidence="6">
    <location>
        <begin position="26"/>
        <end position="182"/>
    </location>
</feature>
<dbReference type="PIRSF" id="PIRSF002401">
    <property type="entry name" value="GTP_bd_Obg/CgtA"/>
    <property type="match status" value="1"/>
</dbReference>
<dbReference type="InterPro" id="IPR014100">
    <property type="entry name" value="GTP-bd_Obg/CgtA"/>
</dbReference>
<keyword evidence="9" id="KW-1185">Reference proteome</keyword>
<dbReference type="CDD" id="cd01898">
    <property type="entry name" value="Obg"/>
    <property type="match status" value="1"/>
</dbReference>
<evidence type="ECO:0000313" key="8">
    <source>
        <dbReference type="EMBL" id="KAL0478902.1"/>
    </source>
</evidence>
<dbReference type="PANTHER" id="PTHR11702">
    <property type="entry name" value="DEVELOPMENTALLY REGULATED GTP-BINDING PROTEIN-RELATED"/>
    <property type="match status" value="1"/>
</dbReference>
<dbReference type="PROSITE" id="PS51883">
    <property type="entry name" value="OBG"/>
    <property type="match status" value="1"/>
</dbReference>
<feature type="region of interest" description="Disordered" evidence="4">
    <location>
        <begin position="342"/>
        <end position="364"/>
    </location>
</feature>
<dbReference type="FunFam" id="2.70.210.12:FF:000001">
    <property type="entry name" value="GTPase Obg"/>
    <property type="match status" value="1"/>
</dbReference>
<dbReference type="SUPFAM" id="SSF82051">
    <property type="entry name" value="Obg GTP-binding protein N-terminal domain"/>
    <property type="match status" value="1"/>
</dbReference>
<evidence type="ECO:0000313" key="9">
    <source>
        <dbReference type="Proteomes" id="UP001431209"/>
    </source>
</evidence>
<evidence type="ECO:0000256" key="4">
    <source>
        <dbReference type="SAM" id="MobiDB-lite"/>
    </source>
</evidence>
<dbReference type="SUPFAM" id="SSF52540">
    <property type="entry name" value="P-loop containing nucleoside triphosphate hydrolases"/>
    <property type="match status" value="1"/>
</dbReference>
<dbReference type="InterPro" id="IPR031167">
    <property type="entry name" value="G_OBG"/>
</dbReference>
<evidence type="ECO:0000313" key="7">
    <source>
        <dbReference type="EMBL" id="KAL0477868.1"/>
    </source>
</evidence>
<reference evidence="7 9" key="1">
    <citation type="submission" date="2024-03" db="EMBL/GenBank/DDBJ databases">
        <title>The Acrasis kona genome and developmental transcriptomes reveal deep origins of eukaryotic multicellular pathways.</title>
        <authorList>
            <person name="Sheikh S."/>
            <person name="Fu C.-J."/>
            <person name="Brown M.W."/>
            <person name="Baldauf S.L."/>
        </authorList>
    </citation>
    <scope>NUCLEOTIDE SEQUENCE [LARGE SCALE GENOMIC DNA]</scope>
    <source>
        <strain evidence="7 9">ATCC MYA-3509</strain>
    </source>
</reference>
<dbReference type="CDD" id="cd00882">
    <property type="entry name" value="Ras_like_GTPase"/>
    <property type="match status" value="1"/>
</dbReference>
<proteinExistence type="inferred from homology"/>
<dbReference type="EMBL" id="JAOPGA020000262">
    <property type="protein sequence ID" value="KAL0477868.1"/>
    <property type="molecule type" value="Genomic_DNA"/>
</dbReference>
<name>A0AAW2YLL5_9EUKA</name>
<dbReference type="PANTHER" id="PTHR11702:SF31">
    <property type="entry name" value="MITOCHONDRIAL RIBOSOME-ASSOCIATED GTPASE 2"/>
    <property type="match status" value="1"/>
</dbReference>
<dbReference type="GO" id="GO:0005739">
    <property type="term" value="C:mitochondrion"/>
    <property type="evidence" value="ECO:0007669"/>
    <property type="project" value="TreeGrafter"/>
</dbReference>
<dbReference type="Pfam" id="PF01018">
    <property type="entry name" value="GTP1_OBG"/>
    <property type="match status" value="1"/>
</dbReference>
<keyword evidence="3" id="KW-0342">GTP-binding</keyword>
<keyword evidence="2" id="KW-0547">Nucleotide-binding</keyword>
<evidence type="ECO:0000259" key="5">
    <source>
        <dbReference type="PROSITE" id="PS51710"/>
    </source>
</evidence>
<dbReference type="Proteomes" id="UP001431209">
    <property type="component" value="Unassembled WGS sequence"/>
</dbReference>
<dbReference type="PROSITE" id="PS51710">
    <property type="entry name" value="G_OBG"/>
    <property type="match status" value="1"/>
</dbReference>
<dbReference type="Pfam" id="PF01926">
    <property type="entry name" value="MMR_HSR1"/>
    <property type="match status" value="1"/>
</dbReference>
<dbReference type="HAMAP" id="MF_01454">
    <property type="entry name" value="GTPase_Obg"/>
    <property type="match status" value="1"/>
</dbReference>
<dbReference type="InterPro" id="IPR036726">
    <property type="entry name" value="GTP1_OBG_dom_sf"/>
</dbReference>
<dbReference type="GO" id="GO:0042254">
    <property type="term" value="P:ribosome biogenesis"/>
    <property type="evidence" value="ECO:0007669"/>
    <property type="project" value="UniProtKB-UniRule"/>
</dbReference>
<sequence>MLRVYSHLCRRGICSIQLRSISKVERNFIDSARCILKGGKGGSGSVSFRREKYIPRGGPDGGDGGKGGNVIIQADINLKTLDHIGYHQIAKPGLNGAGSKRTGKDGADTLIKVPIGTHILDLDTKQLIADIENDDQFIIVARGGMGGMGNVRFATSTNRTPKYATEGKPGENRFVEFNLKSIADVGLVGYPNAGKSTFMGAVSSAQPKVAAYSFTTLHPTVAEVILEDFSKYTMADIPGLIEGAHVDVGLGHDFLRHIERTKVLAYVIDISGLEGTGMQIMQDGSIKYEFLPPPAHIDTLPTVQVNKSTRRRHGYYTDAHDALRAKLSDKENTFDAILDDYDIRDDESNPGDDQGTRMSDRRRRKMERKKNLYIQKRVVTLEDPSLDVKDLIYNPNIIIDDRPQSQRASDKRQQRMQQDQLKKKYRETRAQLLQPWDILNKLERELDLYIPGLSKRAKLIVANKMDLPGAHANLEILKTKTNLPIFPVSCLKNTSMTPVVEYMHKLIKEHK</sequence>
<feature type="domain" description="OBG-type G" evidence="5">
    <location>
        <begin position="183"/>
        <end position="508"/>
    </location>
</feature>
<dbReference type="NCBIfam" id="TIGR02729">
    <property type="entry name" value="Obg_CgtA"/>
    <property type="match status" value="1"/>
</dbReference>
<protein>
    <submittedName>
        <fullName evidence="7">GTPase Obg</fullName>
    </submittedName>
</protein>
<dbReference type="EMBL" id="JAOPGA020000479">
    <property type="protein sequence ID" value="KAL0478902.1"/>
    <property type="molecule type" value="Genomic_DNA"/>
</dbReference>
<gene>
    <name evidence="8" type="ORF">AKO1_010389</name>
    <name evidence="7" type="ORF">AKO1_013636</name>
</gene>
<dbReference type="Gene3D" id="2.70.210.12">
    <property type="entry name" value="GTP1/OBG domain"/>
    <property type="match status" value="1"/>
</dbReference>
<evidence type="ECO:0000256" key="1">
    <source>
        <dbReference type="ARBA" id="ARBA00007699"/>
    </source>
</evidence>
<dbReference type="InterPro" id="IPR006169">
    <property type="entry name" value="GTP1_OBG_dom"/>
</dbReference>
<comment type="caution">
    <text evidence="7">The sequence shown here is derived from an EMBL/GenBank/DDBJ whole genome shotgun (WGS) entry which is preliminary data.</text>
</comment>
<dbReference type="InterPro" id="IPR045086">
    <property type="entry name" value="OBG_GTPase"/>
</dbReference>
<dbReference type="GO" id="GO:0000287">
    <property type="term" value="F:magnesium ion binding"/>
    <property type="evidence" value="ECO:0007669"/>
    <property type="project" value="InterPro"/>
</dbReference>
<dbReference type="AlphaFoldDB" id="A0AAW2YLL5"/>
<organism evidence="7 9">
    <name type="scientific">Acrasis kona</name>
    <dbReference type="NCBI Taxonomy" id="1008807"/>
    <lineage>
        <taxon>Eukaryota</taxon>
        <taxon>Discoba</taxon>
        <taxon>Heterolobosea</taxon>
        <taxon>Tetramitia</taxon>
        <taxon>Eutetramitia</taxon>
        <taxon>Acrasidae</taxon>
        <taxon>Acrasis</taxon>
    </lineage>
</organism>
<dbReference type="NCBIfam" id="NF008956">
    <property type="entry name" value="PRK12299.1"/>
    <property type="match status" value="1"/>
</dbReference>
<dbReference type="Gene3D" id="3.40.50.300">
    <property type="entry name" value="P-loop containing nucleotide triphosphate hydrolases"/>
    <property type="match status" value="2"/>
</dbReference>
<comment type="similarity">
    <text evidence="1">Belongs to the TRAFAC class OBG-HflX-like GTPase superfamily. OBG GTPase family.</text>
</comment>
<accession>A0AAW2YLL5</accession>
<evidence type="ECO:0000256" key="2">
    <source>
        <dbReference type="ARBA" id="ARBA00022741"/>
    </source>
</evidence>
<dbReference type="InterPro" id="IPR006073">
    <property type="entry name" value="GTP-bd"/>
</dbReference>
<dbReference type="GO" id="GO:0005525">
    <property type="term" value="F:GTP binding"/>
    <property type="evidence" value="ECO:0007669"/>
    <property type="project" value="UniProtKB-KW"/>
</dbReference>
<evidence type="ECO:0000259" key="6">
    <source>
        <dbReference type="PROSITE" id="PS51883"/>
    </source>
</evidence>
<dbReference type="PRINTS" id="PR00326">
    <property type="entry name" value="GTP1OBG"/>
</dbReference>
<dbReference type="GO" id="GO:0003924">
    <property type="term" value="F:GTPase activity"/>
    <property type="evidence" value="ECO:0007669"/>
    <property type="project" value="InterPro"/>
</dbReference>
<dbReference type="InterPro" id="IPR027417">
    <property type="entry name" value="P-loop_NTPase"/>
</dbReference>